<dbReference type="CDD" id="cd07377">
    <property type="entry name" value="WHTH_GntR"/>
    <property type="match status" value="1"/>
</dbReference>
<dbReference type="PANTHER" id="PTHR38445">
    <property type="entry name" value="HTH-TYPE TRANSCRIPTIONAL REPRESSOR YTRA"/>
    <property type="match status" value="1"/>
</dbReference>
<keyword evidence="2" id="KW-0238">DNA-binding</keyword>
<evidence type="ECO:0000313" key="6">
    <source>
        <dbReference type="Proteomes" id="UP001646141"/>
    </source>
</evidence>
<keyword evidence="1" id="KW-0805">Transcription regulation</keyword>
<dbReference type="InterPro" id="IPR000524">
    <property type="entry name" value="Tscrpt_reg_HTH_GntR"/>
</dbReference>
<dbReference type="RefSeq" id="WP_202381678.1">
    <property type="nucleotide sequence ID" value="NZ_BAAAMA010000002.1"/>
</dbReference>
<gene>
    <name evidence="5" type="ORF">D3226_06740</name>
</gene>
<evidence type="ECO:0000259" key="4">
    <source>
        <dbReference type="PROSITE" id="PS50949"/>
    </source>
</evidence>
<name>A0ABS1SNA7_9MICO</name>
<keyword evidence="6" id="KW-1185">Reference proteome</keyword>
<sequence>MLVRITDESELPLYAQIAASLREDIAAGRLSPGAALPPARELAAGLEINVHTVLRAYQLLRDEGLIDLKRRRGAVVTPAAGAMAELRADVTALVERAVQLGLSGAALAALVASAVPVPGTAAESAGASA</sequence>
<evidence type="ECO:0000256" key="2">
    <source>
        <dbReference type="ARBA" id="ARBA00023125"/>
    </source>
</evidence>
<accession>A0ABS1SNA7</accession>
<dbReference type="Gene3D" id="1.10.10.10">
    <property type="entry name" value="Winged helix-like DNA-binding domain superfamily/Winged helix DNA-binding domain"/>
    <property type="match status" value="1"/>
</dbReference>
<comment type="caution">
    <text evidence="5">The sequence shown here is derived from an EMBL/GenBank/DDBJ whole genome shotgun (WGS) entry which is preliminary data.</text>
</comment>
<proteinExistence type="predicted"/>
<dbReference type="Pfam" id="PF00392">
    <property type="entry name" value="GntR"/>
    <property type="match status" value="1"/>
</dbReference>
<evidence type="ECO:0000256" key="1">
    <source>
        <dbReference type="ARBA" id="ARBA00023015"/>
    </source>
</evidence>
<dbReference type="SUPFAM" id="SSF46785">
    <property type="entry name" value="Winged helix' DNA-binding domain"/>
    <property type="match status" value="1"/>
</dbReference>
<dbReference type="PANTHER" id="PTHR38445:SF7">
    <property type="entry name" value="GNTR-FAMILY TRANSCRIPTIONAL REGULATOR"/>
    <property type="match status" value="1"/>
</dbReference>
<protein>
    <submittedName>
        <fullName evidence="5">GntR family transcriptional regulator</fullName>
    </submittedName>
</protein>
<feature type="domain" description="HTH gntR-type" evidence="4">
    <location>
        <begin position="11"/>
        <end position="79"/>
    </location>
</feature>
<dbReference type="EMBL" id="QYAD01000002">
    <property type="protein sequence ID" value="MBL3689656.1"/>
    <property type="molecule type" value="Genomic_DNA"/>
</dbReference>
<dbReference type="InterPro" id="IPR036390">
    <property type="entry name" value="WH_DNA-bd_sf"/>
</dbReference>
<keyword evidence="3" id="KW-0804">Transcription</keyword>
<dbReference type="PROSITE" id="PS50949">
    <property type="entry name" value="HTH_GNTR"/>
    <property type="match status" value="1"/>
</dbReference>
<evidence type="ECO:0000256" key="3">
    <source>
        <dbReference type="ARBA" id="ARBA00023163"/>
    </source>
</evidence>
<reference evidence="5 6" key="1">
    <citation type="submission" date="2018-09" db="EMBL/GenBank/DDBJ databases">
        <title>Comparative genomics of Leucobacter spp.</title>
        <authorList>
            <person name="Reis A.C."/>
            <person name="Kolvenbach B.A."/>
            <person name="Corvini P.F.X."/>
            <person name="Nunes O.C."/>
        </authorList>
    </citation>
    <scope>NUCLEOTIDE SEQUENCE [LARGE SCALE GENOMIC DNA]</scope>
    <source>
        <strain evidence="5 6">L-1</strain>
    </source>
</reference>
<dbReference type="InterPro" id="IPR036388">
    <property type="entry name" value="WH-like_DNA-bd_sf"/>
</dbReference>
<dbReference type="Proteomes" id="UP001646141">
    <property type="component" value="Unassembled WGS sequence"/>
</dbReference>
<organism evidence="5 6">
    <name type="scientific">Leucobacter chromiireducens subsp. chromiireducens</name>
    <dbReference type="NCBI Taxonomy" id="660067"/>
    <lineage>
        <taxon>Bacteria</taxon>
        <taxon>Bacillati</taxon>
        <taxon>Actinomycetota</taxon>
        <taxon>Actinomycetes</taxon>
        <taxon>Micrococcales</taxon>
        <taxon>Microbacteriaceae</taxon>
        <taxon>Leucobacter</taxon>
    </lineage>
</organism>
<evidence type="ECO:0000313" key="5">
    <source>
        <dbReference type="EMBL" id="MBL3689656.1"/>
    </source>
</evidence>
<dbReference type="SMART" id="SM00345">
    <property type="entry name" value="HTH_GNTR"/>
    <property type="match status" value="1"/>
</dbReference>